<dbReference type="Pfam" id="PF01562">
    <property type="entry name" value="Pep_M12B_propep"/>
    <property type="match status" value="1"/>
</dbReference>
<keyword evidence="8" id="KW-0479">Metal-binding</keyword>
<dbReference type="InterPro" id="IPR018358">
    <property type="entry name" value="Disintegrin_CS"/>
</dbReference>
<dbReference type="InterPro" id="IPR006586">
    <property type="entry name" value="ADAM_Cys-rich"/>
</dbReference>
<gene>
    <name evidence="15" type="primary">ADAM30</name>
</gene>
<keyword evidence="2 9" id="KW-0812">Transmembrane</keyword>
<dbReference type="OrthoDB" id="5951731at2759"/>
<evidence type="ECO:0000256" key="2">
    <source>
        <dbReference type="ARBA" id="ARBA00022692"/>
    </source>
</evidence>
<dbReference type="AlphaFoldDB" id="A0A9B0TC27"/>
<dbReference type="InterPro" id="IPR034027">
    <property type="entry name" value="Reprolysin_adamalysin"/>
</dbReference>
<dbReference type="GO" id="GO:0006508">
    <property type="term" value="P:proteolysis"/>
    <property type="evidence" value="ECO:0007669"/>
    <property type="project" value="InterPro"/>
</dbReference>
<dbReference type="SMART" id="SM00050">
    <property type="entry name" value="DISIN"/>
    <property type="match status" value="1"/>
</dbReference>
<keyword evidence="14" id="KW-1185">Reference proteome</keyword>
<feature type="disulfide bond" evidence="6">
    <location>
        <begin position="459"/>
        <end position="479"/>
    </location>
</feature>
<feature type="binding site" evidence="8">
    <location>
        <position position="340"/>
    </location>
    <ligand>
        <name>Zn(2+)</name>
        <dbReference type="ChEBI" id="CHEBI:29105"/>
        <note>catalytic</note>
    </ligand>
</feature>
<dbReference type="Gene3D" id="3.40.390.10">
    <property type="entry name" value="Collagenase (Catalytic Domain)"/>
    <property type="match status" value="1"/>
</dbReference>
<evidence type="ECO:0000259" key="12">
    <source>
        <dbReference type="PROSITE" id="PS50214"/>
    </source>
</evidence>
<dbReference type="GO" id="GO:1990913">
    <property type="term" value="C:sperm head plasma membrane"/>
    <property type="evidence" value="ECO:0007669"/>
    <property type="project" value="TreeGrafter"/>
</dbReference>
<keyword evidence="7" id="KW-0245">EGF-like domain</keyword>
<evidence type="ECO:0000256" key="5">
    <source>
        <dbReference type="ARBA" id="ARBA00023157"/>
    </source>
</evidence>
<feature type="domain" description="Disintegrin" evidence="12">
    <location>
        <begin position="401"/>
        <end position="487"/>
    </location>
</feature>
<dbReference type="SUPFAM" id="SSF55486">
    <property type="entry name" value="Metalloproteases ('zincins'), catalytic domain"/>
    <property type="match status" value="1"/>
</dbReference>
<comment type="caution">
    <text evidence="7">Lacks conserved residue(s) required for the propagation of feature annotation.</text>
</comment>
<evidence type="ECO:0000256" key="10">
    <source>
        <dbReference type="SAM" id="SignalP"/>
    </source>
</evidence>
<reference evidence="15" key="1">
    <citation type="submission" date="2025-08" db="UniProtKB">
        <authorList>
            <consortium name="RefSeq"/>
        </authorList>
    </citation>
    <scope>IDENTIFICATION</scope>
    <source>
        <tissue evidence="15">Spleen</tissue>
    </source>
</reference>
<dbReference type="GeneID" id="102821787"/>
<keyword evidence="10" id="KW-0732">Signal</keyword>
<dbReference type="FunFam" id="4.10.70.10:FF:000001">
    <property type="entry name" value="Disintegrin and metalloproteinase domain-containing protein 22"/>
    <property type="match status" value="1"/>
</dbReference>
<sequence>MASGRTSLCPGCRLLGLVLAMLLVESRGEDLILHPDWGFDSYEITIPKKLSFRAEEQGVARHEAYLLKVKGKKHVLHLWPKRFLLPRHLRVFSFTDQGDVVEDHPYIPNVCNYLGSVEESEESEATLSTCTGGLRGILKINEEIYQIEPLKDSSKFEHVIYFLNKDHFSNWTCGLTNDRLELQMAQREDMTRIRDFSGSYMHQKYMELVMLFDHGRYVFVNSNLTQAVSDAFILTGIMDTYFQEISIRIHLKALEIWTDKDKINIEVSKLTEVLSQFLLYRRDILNARILSDWSHLYVKRQFPDALGWTFVGLMCTKLYGGSTSIFPNLDILGPGTWSTHELGHGLGMKHDEEYCQCKGKHSCIMGTGRSGWSNCSFIYYLQFVYSGASCLNNVPGIAYMLERCGNKIVEEGEECDCGSRSDCLKDKCCQPNCRFKHGANCSIGLCCHDCQFRSSGYVCRQQENECDLEEYCSGTSSHCPVDMYKQDGTPCRYKAHCFRKGCQSRFMQCQRLFGPDARNAPTRCYDAVNLMGDQYGNCGITGTHSYQKCRKEHVLCGRLQCINVKTVPDMPDHSLIINTHLKNENLLCWGTGYHLGMRPMGIPDSGVINDGTPCGKNKMCLNRSCVPFSDLQYDCLPEKCNNRGICNNRKHCHCIYGWAPPYCEEEGYGGSIDSGSPRPLRQEVPSSVQIVSIMLLRLIFLIISVIIVFLSHTI</sequence>
<dbReference type="PROSITE" id="PS01186">
    <property type="entry name" value="EGF_2"/>
    <property type="match status" value="1"/>
</dbReference>
<keyword evidence="15" id="KW-0482">Metalloprotease</keyword>
<dbReference type="PROSITE" id="PS50215">
    <property type="entry name" value="ADAM_MEPRO"/>
    <property type="match status" value="1"/>
</dbReference>
<dbReference type="InterPro" id="IPR001762">
    <property type="entry name" value="Disintegrin_dom"/>
</dbReference>
<evidence type="ECO:0000256" key="7">
    <source>
        <dbReference type="PROSITE-ProRule" id="PRU00076"/>
    </source>
</evidence>
<evidence type="ECO:0000256" key="4">
    <source>
        <dbReference type="ARBA" id="ARBA00023136"/>
    </source>
</evidence>
<proteinExistence type="predicted"/>
<dbReference type="PROSITE" id="PS00427">
    <property type="entry name" value="DISINTEGRIN_1"/>
    <property type="match status" value="1"/>
</dbReference>
<evidence type="ECO:0000256" key="6">
    <source>
        <dbReference type="PROSITE-ProRule" id="PRU00068"/>
    </source>
</evidence>
<dbReference type="GO" id="GO:0009897">
    <property type="term" value="C:external side of plasma membrane"/>
    <property type="evidence" value="ECO:0007669"/>
    <property type="project" value="TreeGrafter"/>
</dbReference>
<feature type="domain" description="EGF-like" evidence="11">
    <location>
        <begin position="631"/>
        <end position="664"/>
    </location>
</feature>
<dbReference type="Proteomes" id="UP000504623">
    <property type="component" value="Unplaced"/>
</dbReference>
<keyword evidence="15" id="KW-0645">Protease</keyword>
<evidence type="ECO:0000313" key="14">
    <source>
        <dbReference type="Proteomes" id="UP000504623"/>
    </source>
</evidence>
<dbReference type="PRINTS" id="PR00289">
    <property type="entry name" value="DISINTEGRIN"/>
</dbReference>
<feature type="binding site" evidence="8">
    <location>
        <position position="344"/>
    </location>
    <ligand>
        <name>Zn(2+)</name>
        <dbReference type="ChEBI" id="CHEBI:29105"/>
        <note>catalytic</note>
    </ligand>
</feature>
<feature type="signal peptide" evidence="10">
    <location>
        <begin position="1"/>
        <end position="28"/>
    </location>
</feature>
<accession>A0A9B0TC27</accession>
<evidence type="ECO:0000256" key="8">
    <source>
        <dbReference type="PROSITE-ProRule" id="PRU00276"/>
    </source>
</evidence>
<feature type="binding site" evidence="8">
    <location>
        <position position="350"/>
    </location>
    <ligand>
        <name>Zn(2+)</name>
        <dbReference type="ChEBI" id="CHEBI:29105"/>
        <note>catalytic</note>
    </ligand>
</feature>
<feature type="disulfide bond" evidence="7">
    <location>
        <begin position="654"/>
        <end position="663"/>
    </location>
</feature>
<dbReference type="SMART" id="SM00608">
    <property type="entry name" value="ACR"/>
    <property type="match status" value="1"/>
</dbReference>
<feature type="chain" id="PRO_5039016624" evidence="10">
    <location>
        <begin position="29"/>
        <end position="714"/>
    </location>
</feature>
<keyword evidence="5 7" id="KW-1015">Disulfide bond</keyword>
<feature type="active site" evidence="8">
    <location>
        <position position="341"/>
    </location>
</feature>
<evidence type="ECO:0000256" key="9">
    <source>
        <dbReference type="SAM" id="Phobius"/>
    </source>
</evidence>
<feature type="domain" description="Peptidase M12B" evidence="13">
    <location>
        <begin position="204"/>
        <end position="395"/>
    </location>
</feature>
<feature type="transmembrane region" description="Helical" evidence="9">
    <location>
        <begin position="690"/>
        <end position="710"/>
    </location>
</feature>
<dbReference type="InterPro" id="IPR036436">
    <property type="entry name" value="Disintegrin_dom_sf"/>
</dbReference>
<name>A0A9B0TC27_CHRAS</name>
<comment type="subcellular location">
    <subcellularLocation>
        <location evidence="1">Membrane</location>
        <topology evidence="1">Single-pass type I membrane protein</topology>
    </subcellularLocation>
</comment>
<dbReference type="PROSITE" id="PS50214">
    <property type="entry name" value="DISINTEGRIN_2"/>
    <property type="match status" value="1"/>
</dbReference>
<keyword evidence="15" id="KW-0378">Hydrolase</keyword>
<evidence type="ECO:0000256" key="3">
    <source>
        <dbReference type="ARBA" id="ARBA00022989"/>
    </source>
</evidence>
<dbReference type="SUPFAM" id="SSF57552">
    <property type="entry name" value="Blood coagulation inhibitor (disintegrin)"/>
    <property type="match status" value="1"/>
</dbReference>
<dbReference type="CDD" id="cd04269">
    <property type="entry name" value="ZnMc_adamalysin_II_like"/>
    <property type="match status" value="1"/>
</dbReference>
<dbReference type="PANTHER" id="PTHR11905:SF148">
    <property type="entry name" value="DISINTEGRIN AND METALLOPROTEINASE DOMAIN-CONTAINING PROTEIN 30"/>
    <property type="match status" value="1"/>
</dbReference>
<dbReference type="PANTHER" id="PTHR11905">
    <property type="entry name" value="ADAM A DISINTEGRIN AND METALLOPROTEASE DOMAIN"/>
    <property type="match status" value="1"/>
</dbReference>
<evidence type="ECO:0000259" key="13">
    <source>
        <dbReference type="PROSITE" id="PS50215"/>
    </source>
</evidence>
<dbReference type="Gene3D" id="4.10.70.10">
    <property type="entry name" value="Disintegrin domain"/>
    <property type="match status" value="1"/>
</dbReference>
<protein>
    <submittedName>
        <fullName evidence="15">Disintegrin and metalloproteinase domain-containing protein 30</fullName>
    </submittedName>
</protein>
<dbReference type="InterPro" id="IPR001590">
    <property type="entry name" value="Peptidase_M12B"/>
</dbReference>
<dbReference type="RefSeq" id="XP_006861747.1">
    <property type="nucleotide sequence ID" value="XM_006861685.1"/>
</dbReference>
<keyword evidence="4 9" id="KW-0472">Membrane</keyword>
<organism evidence="14 15">
    <name type="scientific">Chrysochloris asiatica</name>
    <name type="common">Cape golden mole</name>
    <dbReference type="NCBI Taxonomy" id="185453"/>
    <lineage>
        <taxon>Eukaryota</taxon>
        <taxon>Metazoa</taxon>
        <taxon>Chordata</taxon>
        <taxon>Craniata</taxon>
        <taxon>Vertebrata</taxon>
        <taxon>Euteleostomi</taxon>
        <taxon>Mammalia</taxon>
        <taxon>Eutheria</taxon>
        <taxon>Afrotheria</taxon>
        <taxon>Chrysochloridae</taxon>
        <taxon>Chrysochlorinae</taxon>
        <taxon>Chrysochloris</taxon>
    </lineage>
</organism>
<dbReference type="GO" id="GO:0046872">
    <property type="term" value="F:metal ion binding"/>
    <property type="evidence" value="ECO:0007669"/>
    <property type="project" value="UniProtKB-KW"/>
</dbReference>
<evidence type="ECO:0000313" key="15">
    <source>
        <dbReference type="RefSeq" id="XP_006861747.1"/>
    </source>
</evidence>
<dbReference type="GO" id="GO:0004222">
    <property type="term" value="F:metalloendopeptidase activity"/>
    <property type="evidence" value="ECO:0007669"/>
    <property type="project" value="InterPro"/>
</dbReference>
<dbReference type="InterPro" id="IPR002870">
    <property type="entry name" value="Peptidase_M12B_N"/>
</dbReference>
<dbReference type="InterPro" id="IPR024079">
    <property type="entry name" value="MetalloPept_cat_dom_sf"/>
</dbReference>
<evidence type="ECO:0000259" key="11">
    <source>
        <dbReference type="PROSITE" id="PS50026"/>
    </source>
</evidence>
<dbReference type="CTD" id="11085"/>
<evidence type="ECO:0000256" key="1">
    <source>
        <dbReference type="ARBA" id="ARBA00004479"/>
    </source>
</evidence>
<dbReference type="PROSITE" id="PS50026">
    <property type="entry name" value="EGF_3"/>
    <property type="match status" value="1"/>
</dbReference>
<keyword evidence="3 9" id="KW-1133">Transmembrane helix</keyword>
<dbReference type="Pfam" id="PF01421">
    <property type="entry name" value="Reprolysin"/>
    <property type="match status" value="1"/>
</dbReference>
<dbReference type="Pfam" id="PF08516">
    <property type="entry name" value="ADAM_CR"/>
    <property type="match status" value="1"/>
</dbReference>
<keyword evidence="8" id="KW-0862">Zinc</keyword>
<dbReference type="Pfam" id="PF00200">
    <property type="entry name" value="Disintegrin"/>
    <property type="match status" value="1"/>
</dbReference>
<dbReference type="GO" id="GO:0008584">
    <property type="term" value="P:male gonad development"/>
    <property type="evidence" value="ECO:0007669"/>
    <property type="project" value="TreeGrafter"/>
</dbReference>
<dbReference type="InterPro" id="IPR000742">
    <property type="entry name" value="EGF"/>
</dbReference>